<organism evidence="1 2">
    <name type="scientific">Lentinula raphanica</name>
    <dbReference type="NCBI Taxonomy" id="153919"/>
    <lineage>
        <taxon>Eukaryota</taxon>
        <taxon>Fungi</taxon>
        <taxon>Dikarya</taxon>
        <taxon>Basidiomycota</taxon>
        <taxon>Agaricomycotina</taxon>
        <taxon>Agaricomycetes</taxon>
        <taxon>Agaricomycetidae</taxon>
        <taxon>Agaricales</taxon>
        <taxon>Marasmiineae</taxon>
        <taxon>Omphalotaceae</taxon>
        <taxon>Lentinula</taxon>
    </lineage>
</organism>
<sequence length="611" mass="69301">MFSTSTSQWNPSHSPFASMIGTNHVPTLSELNQLQSLLIPLQDELRRLDSQIHHFKATLDNLLHEKHQVERYMEAHKALMSPVRQLPSETLSEIFKWCLPVDPPYAVRNTYEAPLLLTTVCRAWRRTALNTPALWSSLHVYLPPHLGEDICLRRMNGIRQWLDRSGSLPLSISFHGSTTLASEASIRCCPAENMERMIDTLMSFSHRFRDLYLSLSSTDLAAFCSSAPPEFPLLRSLQLRDDDLHRGRIRTLAPDVEELHHSNISTLLSRIPSLKHLQIYKFTIPGEQYSSLPCNWENITKIEILATLDPDQVISILSSSPKLQSVTLSVGLSTPHVFRELRLIKLSQLTELKLTFLRLFTQVSTTMHRPDIISAFESEISSIFDCIQCTTLLSLKFLCHHILLSRLPFIGLPLQSLETLELAMPMTPEMMAECISKTPRLVNFQLTDLDDVSAGPQLHADPLQESYLLRLTPFSSSSTDPSSPPPTPWWPNLQNIRVLSRLMSPYAYRYASVFTTKTLTAFIKTRSDSDYVPRLRSCDILFRRRPAFTTDELGVLRELKKGRGLKLRLNGARCPSVWEFGPDSPETGLVEPPNVSKLSDMECVFGTDVLI</sequence>
<accession>A0AA38PCE2</accession>
<dbReference type="Proteomes" id="UP001163846">
    <property type="component" value="Unassembled WGS sequence"/>
</dbReference>
<proteinExistence type="predicted"/>
<protein>
    <recommendedName>
        <fullName evidence="3">F-box domain-containing protein</fullName>
    </recommendedName>
</protein>
<dbReference type="Gene3D" id="3.80.10.10">
    <property type="entry name" value="Ribonuclease Inhibitor"/>
    <property type="match status" value="1"/>
</dbReference>
<reference evidence="1" key="1">
    <citation type="submission" date="2022-08" db="EMBL/GenBank/DDBJ databases">
        <authorList>
            <consortium name="DOE Joint Genome Institute"/>
            <person name="Min B."/>
            <person name="Riley R."/>
            <person name="Sierra-Patev S."/>
            <person name="Naranjo-Ortiz M."/>
            <person name="Looney B."/>
            <person name="Konkel Z."/>
            <person name="Slot J.C."/>
            <person name="Sakamoto Y."/>
            <person name="Steenwyk J.L."/>
            <person name="Rokas A."/>
            <person name="Carro J."/>
            <person name="Camarero S."/>
            <person name="Ferreira P."/>
            <person name="Molpeceres G."/>
            <person name="Ruiz-Duenas F.J."/>
            <person name="Serrano A."/>
            <person name="Henrissat B."/>
            <person name="Drula E."/>
            <person name="Hughes K.W."/>
            <person name="Mata J.L."/>
            <person name="Ishikawa N.K."/>
            <person name="Vargas-Isla R."/>
            <person name="Ushijima S."/>
            <person name="Smith C.A."/>
            <person name="Ahrendt S."/>
            <person name="Andreopoulos W."/>
            <person name="He G."/>
            <person name="Labutti K."/>
            <person name="Lipzen A."/>
            <person name="Ng V."/>
            <person name="Sandor L."/>
            <person name="Barry K."/>
            <person name="Martinez A.T."/>
            <person name="Xiao Y."/>
            <person name="Gibbons J.G."/>
            <person name="Terashima K."/>
            <person name="Hibbett D.S."/>
            <person name="Grigoriev I.V."/>
        </authorList>
    </citation>
    <scope>NUCLEOTIDE SEQUENCE</scope>
    <source>
        <strain evidence="1">TFB9207</strain>
    </source>
</reference>
<dbReference type="InterPro" id="IPR032675">
    <property type="entry name" value="LRR_dom_sf"/>
</dbReference>
<evidence type="ECO:0008006" key="3">
    <source>
        <dbReference type="Google" id="ProtNLM"/>
    </source>
</evidence>
<name>A0AA38PCE2_9AGAR</name>
<gene>
    <name evidence="1" type="ORF">F5878DRAFT_613409</name>
</gene>
<evidence type="ECO:0000313" key="1">
    <source>
        <dbReference type="EMBL" id="KAJ3840337.1"/>
    </source>
</evidence>
<evidence type="ECO:0000313" key="2">
    <source>
        <dbReference type="Proteomes" id="UP001163846"/>
    </source>
</evidence>
<dbReference type="Gene3D" id="1.20.1280.50">
    <property type="match status" value="1"/>
</dbReference>
<dbReference type="SUPFAM" id="SSF52047">
    <property type="entry name" value="RNI-like"/>
    <property type="match status" value="1"/>
</dbReference>
<dbReference type="EMBL" id="MU806083">
    <property type="protein sequence ID" value="KAJ3840337.1"/>
    <property type="molecule type" value="Genomic_DNA"/>
</dbReference>
<dbReference type="AlphaFoldDB" id="A0AA38PCE2"/>
<comment type="caution">
    <text evidence="1">The sequence shown here is derived from an EMBL/GenBank/DDBJ whole genome shotgun (WGS) entry which is preliminary data.</text>
</comment>
<keyword evidence="2" id="KW-1185">Reference proteome</keyword>